<evidence type="ECO:0000256" key="2">
    <source>
        <dbReference type="ARBA" id="ARBA00022964"/>
    </source>
</evidence>
<evidence type="ECO:0000313" key="7">
    <source>
        <dbReference type="Proteomes" id="UP000236641"/>
    </source>
</evidence>
<dbReference type="PANTHER" id="PTHR33711:SF10">
    <property type="entry name" value="INTRADIOL RING-CLEAVAGE DIOXYGENASES DOMAIN-CONTAINING PROTEIN"/>
    <property type="match status" value="1"/>
</dbReference>
<evidence type="ECO:0000313" key="6">
    <source>
        <dbReference type="EMBL" id="PNQ73170.1"/>
    </source>
</evidence>
<evidence type="ECO:0000256" key="1">
    <source>
        <dbReference type="ARBA" id="ARBA00007825"/>
    </source>
</evidence>
<dbReference type="Gene3D" id="2.60.130.10">
    <property type="entry name" value="Aromatic compound dioxygenase"/>
    <property type="match status" value="1"/>
</dbReference>
<accession>A0A2K1DYS2</accession>
<dbReference type="InterPro" id="IPR015889">
    <property type="entry name" value="Intradiol_dOase_core"/>
</dbReference>
<keyword evidence="3" id="KW-0560">Oxidoreductase</keyword>
<dbReference type="Pfam" id="PF00775">
    <property type="entry name" value="Dioxygenase_C"/>
    <property type="match status" value="1"/>
</dbReference>
<evidence type="ECO:0000259" key="5">
    <source>
        <dbReference type="Pfam" id="PF00775"/>
    </source>
</evidence>
<keyword evidence="4" id="KW-0732">Signal</keyword>
<dbReference type="GO" id="GO:0008199">
    <property type="term" value="F:ferric iron binding"/>
    <property type="evidence" value="ECO:0007669"/>
    <property type="project" value="InterPro"/>
</dbReference>
<proteinExistence type="inferred from homology"/>
<dbReference type="EMBL" id="POWF01000004">
    <property type="protein sequence ID" value="PNQ73170.1"/>
    <property type="molecule type" value="Genomic_DNA"/>
</dbReference>
<evidence type="ECO:0000256" key="3">
    <source>
        <dbReference type="ARBA" id="ARBA00023002"/>
    </source>
</evidence>
<reference evidence="6 7" key="1">
    <citation type="submission" date="2018-01" db="EMBL/GenBank/DDBJ databases">
        <title>The draft genome of Hanstruepera neustonica JCM19743.</title>
        <authorList>
            <person name="He R.-H."/>
            <person name="Du Z.-J."/>
        </authorList>
    </citation>
    <scope>NUCLEOTIDE SEQUENCE [LARGE SCALE GENOMIC DNA]</scope>
    <source>
        <strain evidence="6 7">JCM19743</strain>
    </source>
</reference>
<name>A0A2K1DYS2_9FLAO</name>
<dbReference type="InterPro" id="IPR050770">
    <property type="entry name" value="Intradiol_RC_Dioxygenase"/>
</dbReference>
<dbReference type="AlphaFoldDB" id="A0A2K1DYS2"/>
<evidence type="ECO:0000256" key="4">
    <source>
        <dbReference type="SAM" id="SignalP"/>
    </source>
</evidence>
<dbReference type="OrthoDB" id="933561at2"/>
<feature type="chain" id="PRO_5014327692" description="Intradiol ring-cleavage dioxygenases domain-containing protein" evidence="4">
    <location>
        <begin position="23"/>
        <end position="205"/>
    </location>
</feature>
<organism evidence="6 7">
    <name type="scientific">Hanstruepera neustonica</name>
    <dbReference type="NCBI Taxonomy" id="1445657"/>
    <lineage>
        <taxon>Bacteria</taxon>
        <taxon>Pseudomonadati</taxon>
        <taxon>Bacteroidota</taxon>
        <taxon>Flavobacteriia</taxon>
        <taxon>Flavobacteriales</taxon>
        <taxon>Flavobacteriaceae</taxon>
        <taxon>Hanstruepera</taxon>
    </lineage>
</organism>
<keyword evidence="7" id="KW-1185">Reference proteome</keyword>
<sequence length="205" mass="23622">MKNLIRLLVCMLVSLAFHTLNAQDSANVLEEVPFDYLTRNPIYDYDAEMLSNTDTIPDFESQESKLKITGTVYQSDGVTPAKDVILYIWHQDANGYYDMKTDNHKRYVNHRGWIKTDADGQYTFYTFFPGSYPHSKEKRHIHVEVKEAGKVDYALNGFLFEDDPFLSKICRKRLAKKGINNILSTPKKGDLHVANHDIILKADNQ</sequence>
<dbReference type="PANTHER" id="PTHR33711">
    <property type="entry name" value="DIOXYGENASE, PUTATIVE (AFU_ORTHOLOGUE AFUA_2G02910)-RELATED"/>
    <property type="match status" value="1"/>
</dbReference>
<comment type="caution">
    <text evidence="6">The sequence shown here is derived from an EMBL/GenBank/DDBJ whole genome shotgun (WGS) entry which is preliminary data.</text>
</comment>
<keyword evidence="2" id="KW-0223">Dioxygenase</keyword>
<dbReference type="SUPFAM" id="SSF49482">
    <property type="entry name" value="Aromatic compound dioxygenase"/>
    <property type="match status" value="1"/>
</dbReference>
<dbReference type="InterPro" id="IPR000627">
    <property type="entry name" value="Intradiol_dOase_C"/>
</dbReference>
<feature type="domain" description="Intradiol ring-cleavage dioxygenases" evidence="5">
    <location>
        <begin position="41"/>
        <end position="137"/>
    </location>
</feature>
<protein>
    <recommendedName>
        <fullName evidence="5">Intradiol ring-cleavage dioxygenases domain-containing protein</fullName>
    </recommendedName>
</protein>
<dbReference type="Proteomes" id="UP000236641">
    <property type="component" value="Unassembled WGS sequence"/>
</dbReference>
<comment type="similarity">
    <text evidence="1">Belongs to the intradiol ring-cleavage dioxygenase family.</text>
</comment>
<feature type="signal peptide" evidence="4">
    <location>
        <begin position="1"/>
        <end position="22"/>
    </location>
</feature>
<gene>
    <name evidence="6" type="ORF">C1T31_08775</name>
</gene>
<dbReference type="GO" id="GO:0016702">
    <property type="term" value="F:oxidoreductase activity, acting on single donors with incorporation of molecular oxygen, incorporation of two atoms of oxygen"/>
    <property type="evidence" value="ECO:0007669"/>
    <property type="project" value="InterPro"/>
</dbReference>
<dbReference type="RefSeq" id="WP_103052114.1">
    <property type="nucleotide sequence ID" value="NZ_POWF01000004.1"/>
</dbReference>